<evidence type="ECO:0000313" key="3">
    <source>
        <dbReference type="EMBL" id="KAJ6239373.1"/>
    </source>
</evidence>
<protein>
    <submittedName>
        <fullName evidence="3">Uncharacterized protein</fullName>
    </submittedName>
</protein>
<gene>
    <name evidence="3" type="ORF">M0813_25259</name>
</gene>
<keyword evidence="1" id="KW-0175">Coiled coil</keyword>
<feature type="coiled-coil region" evidence="1">
    <location>
        <begin position="254"/>
        <end position="302"/>
    </location>
</feature>
<organism evidence="3 4">
    <name type="scientific">Anaeramoeba flamelloides</name>
    <dbReference type="NCBI Taxonomy" id="1746091"/>
    <lineage>
        <taxon>Eukaryota</taxon>
        <taxon>Metamonada</taxon>
        <taxon>Anaeramoebidae</taxon>
        <taxon>Anaeramoeba</taxon>
    </lineage>
</organism>
<feature type="region of interest" description="Disordered" evidence="2">
    <location>
        <begin position="129"/>
        <end position="155"/>
    </location>
</feature>
<sequence>MEIIQYSKKEMKFRMKELDFTTTPSCFINSSYKFLYYNSQFLDYFEANRKWMKKQTLLSISTDYQSIHHMSIETLLKSKFDQLLHLQKMNKISYKCVFLSQKRQELISEVFVTKFKVGKNLNYHLSIQKNQNQNHTKIPSPKKVSNSNNKTDNKKTVITSSSSFDLSFNSIISGSSSKVEKARILKPKKKQQLYTIEDNEAEDTFGYECSSMKTLIMNLNNNDKTKELIPMINNLENILETYIEKSNDTMMLYLQKMKKDREEERIKYTNLEKHLKRRLLSIEEEKKRLSNLEHENQLLELKFKETIPLFNKMMSIPNQITTIFHCKSETEINKHVKQNNI</sequence>
<dbReference type="Proteomes" id="UP001150062">
    <property type="component" value="Unassembled WGS sequence"/>
</dbReference>
<accession>A0ABQ8Y5C7</accession>
<comment type="caution">
    <text evidence="3">The sequence shown here is derived from an EMBL/GenBank/DDBJ whole genome shotgun (WGS) entry which is preliminary data.</text>
</comment>
<proteinExistence type="predicted"/>
<evidence type="ECO:0000256" key="1">
    <source>
        <dbReference type="SAM" id="Coils"/>
    </source>
</evidence>
<reference evidence="3" key="1">
    <citation type="submission" date="2022-08" db="EMBL/GenBank/DDBJ databases">
        <title>Novel sulfate-reducing endosymbionts in the free-living metamonad Anaeramoeba.</title>
        <authorList>
            <person name="Jerlstrom-Hultqvist J."/>
            <person name="Cepicka I."/>
            <person name="Gallot-Lavallee L."/>
            <person name="Salas-Leiva D."/>
            <person name="Curtis B.A."/>
            <person name="Zahonova K."/>
            <person name="Pipaliya S."/>
            <person name="Dacks J."/>
            <person name="Roger A.J."/>
        </authorList>
    </citation>
    <scope>NUCLEOTIDE SEQUENCE</scope>
    <source>
        <strain evidence="3">Schooner1</strain>
    </source>
</reference>
<evidence type="ECO:0000256" key="2">
    <source>
        <dbReference type="SAM" id="MobiDB-lite"/>
    </source>
</evidence>
<keyword evidence="4" id="KW-1185">Reference proteome</keyword>
<dbReference type="EMBL" id="JAOAOG010000226">
    <property type="protein sequence ID" value="KAJ6239373.1"/>
    <property type="molecule type" value="Genomic_DNA"/>
</dbReference>
<feature type="compositionally biased region" description="Low complexity" evidence="2">
    <location>
        <begin position="142"/>
        <end position="155"/>
    </location>
</feature>
<name>A0ABQ8Y5C7_9EUKA</name>
<evidence type="ECO:0000313" key="4">
    <source>
        <dbReference type="Proteomes" id="UP001150062"/>
    </source>
</evidence>